<gene>
    <name evidence="1" type="ORF">HHL27_09930</name>
</gene>
<reference evidence="1 2" key="1">
    <citation type="submission" date="2020-04" db="EMBL/GenBank/DDBJ databases">
        <title>Novosphingobium sp. TW-4 isolated from soil.</title>
        <authorList>
            <person name="Dahal R.H."/>
            <person name="Chaudhary D.K."/>
        </authorList>
    </citation>
    <scope>NUCLEOTIDE SEQUENCE [LARGE SCALE GENOMIC DNA]</scope>
    <source>
        <strain evidence="1 2">TW-4</strain>
    </source>
</reference>
<dbReference type="RefSeq" id="WP_169493235.1">
    <property type="nucleotide sequence ID" value="NZ_JABBGM010000003.1"/>
</dbReference>
<dbReference type="AlphaFoldDB" id="A0A7Y0BPH3"/>
<evidence type="ECO:0000313" key="1">
    <source>
        <dbReference type="EMBL" id="NML93985.1"/>
    </source>
</evidence>
<dbReference type="Proteomes" id="UP000583556">
    <property type="component" value="Unassembled WGS sequence"/>
</dbReference>
<sequence>MSLHDRLKGYYDRIANFPEGSRCEHGTHLKPDAFVAFLDLRRLLEVEVFPLLYKMEQTGELPASEPAEPTEIELGPCRVCGGEPVPSFYNGFAKSGYVVQCETDMASGDGAHATSVHRTECEAAADWNGQT</sequence>
<dbReference type="EMBL" id="JABBGM010000003">
    <property type="protein sequence ID" value="NML93985.1"/>
    <property type="molecule type" value="Genomic_DNA"/>
</dbReference>
<comment type="caution">
    <text evidence="1">The sequence shown here is derived from an EMBL/GenBank/DDBJ whole genome shotgun (WGS) entry which is preliminary data.</text>
</comment>
<organism evidence="1 2">
    <name type="scientific">Novosphingobium olei</name>
    <dbReference type="NCBI Taxonomy" id="2728851"/>
    <lineage>
        <taxon>Bacteria</taxon>
        <taxon>Pseudomonadati</taxon>
        <taxon>Pseudomonadota</taxon>
        <taxon>Alphaproteobacteria</taxon>
        <taxon>Sphingomonadales</taxon>
        <taxon>Sphingomonadaceae</taxon>
        <taxon>Novosphingobium</taxon>
    </lineage>
</organism>
<keyword evidence="2" id="KW-1185">Reference proteome</keyword>
<protein>
    <submittedName>
        <fullName evidence="1">Uncharacterized protein</fullName>
    </submittedName>
</protein>
<accession>A0A7Y0BPH3</accession>
<proteinExistence type="predicted"/>
<name>A0A7Y0BPH3_9SPHN</name>
<evidence type="ECO:0000313" key="2">
    <source>
        <dbReference type="Proteomes" id="UP000583556"/>
    </source>
</evidence>